<accession>A0A1M7I6W3</accession>
<dbReference type="GO" id="GO:0005975">
    <property type="term" value="P:carbohydrate metabolic process"/>
    <property type="evidence" value="ECO:0007669"/>
    <property type="project" value="InterPro"/>
</dbReference>
<dbReference type="Gene3D" id="1.50.10.10">
    <property type="match status" value="1"/>
</dbReference>
<dbReference type="PANTHER" id="PTHR33886:SF8">
    <property type="entry name" value="UNSATURATED RHAMNOGALACTURONAN HYDROLASE (EUROFUNG)"/>
    <property type="match status" value="1"/>
</dbReference>
<evidence type="ECO:0000313" key="2">
    <source>
        <dbReference type="EMBL" id="SHM36522.1"/>
    </source>
</evidence>
<protein>
    <submittedName>
        <fullName evidence="2">Unsaturated rhamnogalacturonyl hydrolase</fullName>
    </submittedName>
</protein>
<keyword evidence="1 2" id="KW-0378">Hydrolase</keyword>
<evidence type="ECO:0000313" key="3">
    <source>
        <dbReference type="Proteomes" id="UP000186002"/>
    </source>
</evidence>
<dbReference type="InterPro" id="IPR052043">
    <property type="entry name" value="PolySaccharide_Degr_Enz"/>
</dbReference>
<dbReference type="PANTHER" id="PTHR33886">
    <property type="entry name" value="UNSATURATED RHAMNOGALACTURONAN HYDROLASE (EUROFUNG)"/>
    <property type="match status" value="1"/>
</dbReference>
<dbReference type="Pfam" id="PF07470">
    <property type="entry name" value="Glyco_hydro_88"/>
    <property type="match status" value="1"/>
</dbReference>
<dbReference type="SUPFAM" id="SSF48208">
    <property type="entry name" value="Six-hairpin glycosidases"/>
    <property type="match status" value="1"/>
</dbReference>
<proteinExistence type="predicted"/>
<dbReference type="EMBL" id="FRBW01000002">
    <property type="protein sequence ID" value="SHM36522.1"/>
    <property type="molecule type" value="Genomic_DNA"/>
</dbReference>
<organism evidence="2 3">
    <name type="scientific">Roseibium suaedae</name>
    <dbReference type="NCBI Taxonomy" id="735517"/>
    <lineage>
        <taxon>Bacteria</taxon>
        <taxon>Pseudomonadati</taxon>
        <taxon>Pseudomonadota</taxon>
        <taxon>Alphaproteobacteria</taxon>
        <taxon>Hyphomicrobiales</taxon>
        <taxon>Stappiaceae</taxon>
        <taxon>Roseibium</taxon>
    </lineage>
</organism>
<dbReference type="InterPro" id="IPR012341">
    <property type="entry name" value="6hp_glycosidase-like_sf"/>
</dbReference>
<dbReference type="GO" id="GO:0016787">
    <property type="term" value="F:hydrolase activity"/>
    <property type="evidence" value="ECO:0007669"/>
    <property type="project" value="UniProtKB-KW"/>
</dbReference>
<evidence type="ECO:0000256" key="1">
    <source>
        <dbReference type="ARBA" id="ARBA00022801"/>
    </source>
</evidence>
<reference evidence="2 3" key="1">
    <citation type="submission" date="2016-11" db="EMBL/GenBank/DDBJ databases">
        <authorList>
            <person name="Jaros S."/>
            <person name="Januszkiewicz K."/>
            <person name="Wedrychowicz H."/>
        </authorList>
    </citation>
    <scope>NUCLEOTIDE SEQUENCE [LARGE SCALE GENOMIC DNA]</scope>
    <source>
        <strain evidence="2 3">DSM 22153</strain>
    </source>
</reference>
<name>A0A1M7I6W3_9HYPH</name>
<dbReference type="STRING" id="735517.SAMN05444272_2452"/>
<dbReference type="InterPro" id="IPR008928">
    <property type="entry name" value="6-hairpin_glycosidase_sf"/>
</dbReference>
<dbReference type="RefSeq" id="WP_073013398.1">
    <property type="nucleotide sequence ID" value="NZ_FRBW01000002.1"/>
</dbReference>
<dbReference type="InterPro" id="IPR010905">
    <property type="entry name" value="Glyco_hydro_88"/>
</dbReference>
<keyword evidence="3" id="KW-1185">Reference proteome</keyword>
<dbReference type="AlphaFoldDB" id="A0A1M7I6W3"/>
<dbReference type="OrthoDB" id="6381507at2"/>
<dbReference type="Proteomes" id="UP000186002">
    <property type="component" value="Unassembled WGS sequence"/>
</dbReference>
<sequence>MNPLEFFDRYAERYQPYKGGSWCYEDGLIYRGLALLHKATGDQRFLDHLLRLANAQIAADGTLRGYDPAEYNIDNVMSGRCLFYLADVSGDPRYMAAADRLIGQLQTHPRTQSGNFWHKRIYPSQVWLDGLYMGLPFQIEYGQRTGSGALVNDALDQLVRALELTGRGDGLYVHGYDEARKQAWADPVTGHSAACWGRALGWLAMALSDVAALTGSEVFRAKGLEARSRDLFEKLLTLKAGDGLWLQVIDQPDLPGNYSESSASAMFAYAFLRAGTAGLWAKGEAEGRKALAAVITSALKTGENGETGLQQICHVAGLGGFSGTYRDGSPAYYITETIVADDSKGVGPLMMAVSEDLASRSAHGAQGGARASA</sequence>
<gene>
    <name evidence="2" type="ORF">SAMN05444272_2452</name>
</gene>